<sequence length="47" mass="5309">MVQHLFKSTSKNPNAIYEKYKTAPFSSKNSSNSGLFSSFLTKKCTIF</sequence>
<reference evidence="1 2" key="1">
    <citation type="submission" date="2020-05" db="EMBL/GenBank/DDBJ databases">
        <authorList>
            <person name="Petersen J."/>
            <person name="Sayavedra L."/>
        </authorList>
    </citation>
    <scope>NUCLEOTIDE SEQUENCE [LARGE SCALE GENOMIC DNA]</scope>
    <source>
        <strain evidence="1">B thermophilus SOXS</strain>
    </source>
</reference>
<evidence type="ECO:0000313" key="1">
    <source>
        <dbReference type="EMBL" id="CAB5499947.1"/>
    </source>
</evidence>
<comment type="caution">
    <text evidence="1">The sequence shown here is derived from an EMBL/GenBank/DDBJ whole genome shotgun (WGS) entry which is preliminary data.</text>
</comment>
<keyword evidence="2" id="KW-1185">Reference proteome</keyword>
<dbReference type="EMBL" id="CAESAQ020000059">
    <property type="protein sequence ID" value="CAB5499947.1"/>
    <property type="molecule type" value="Genomic_DNA"/>
</dbReference>
<accession>A0A8H8XC80</accession>
<name>A0A8H8XC80_9GAMM</name>
<protein>
    <submittedName>
        <fullName evidence="1">Uncharacterized protein</fullName>
    </submittedName>
</protein>
<evidence type="ECO:0000313" key="2">
    <source>
        <dbReference type="Proteomes" id="UP000643672"/>
    </source>
</evidence>
<organism evidence="1 2">
    <name type="scientific">Bathymodiolus thermophilus thioautotrophic gill symbiont</name>
    <dbReference type="NCBI Taxonomy" id="2360"/>
    <lineage>
        <taxon>Bacteria</taxon>
        <taxon>Pseudomonadati</taxon>
        <taxon>Pseudomonadota</taxon>
        <taxon>Gammaproteobacteria</taxon>
        <taxon>sulfur-oxidizing symbionts</taxon>
    </lineage>
</organism>
<dbReference type="AlphaFoldDB" id="A0A8H8XC80"/>
<gene>
    <name evidence="1" type="ORF">THERMOS_1119</name>
</gene>
<proteinExistence type="predicted"/>
<dbReference type="Proteomes" id="UP000643672">
    <property type="component" value="Unassembled WGS sequence"/>
</dbReference>